<sequence>MKLVSFLMKLSHETVTVELKNGAQVRGTITGVDVAMNTHLKAVKITAKGKEPVSYDTLSIRGNNIRFYILPDALPLEHLLIDEGPKSRRPRADRGRGGAFGARGGRGRGRGRGRARGGPRGRGRR</sequence>
<dbReference type="GO" id="GO:0005681">
    <property type="term" value="C:spliceosomal complex"/>
    <property type="evidence" value="ECO:0007669"/>
    <property type="project" value="UniProtKB-KW"/>
</dbReference>
<feature type="domain" description="Sm" evidence="12">
    <location>
        <begin position="2"/>
        <end position="74"/>
    </location>
</feature>
<accession>A0AA88LIM5</accession>
<proteinExistence type="inferred from homology"/>
<feature type="compositionally biased region" description="Basic residues" evidence="11">
    <location>
        <begin position="105"/>
        <end position="125"/>
    </location>
</feature>
<evidence type="ECO:0000313" key="14">
    <source>
        <dbReference type="Proteomes" id="UP001187531"/>
    </source>
</evidence>
<evidence type="ECO:0000256" key="8">
    <source>
        <dbReference type="ARBA" id="ARBA00023242"/>
    </source>
</evidence>
<dbReference type="InterPro" id="IPR047575">
    <property type="entry name" value="Sm"/>
</dbReference>
<reference evidence="13" key="1">
    <citation type="submission" date="2023-07" db="EMBL/GenBank/DDBJ databases">
        <title>Chromosome-level genome assembly of Artemia franciscana.</title>
        <authorList>
            <person name="Jo E."/>
        </authorList>
    </citation>
    <scope>NUCLEOTIDE SEQUENCE</scope>
    <source>
        <tissue evidence="13">Whole body</tissue>
    </source>
</reference>
<dbReference type="SMART" id="SM00651">
    <property type="entry name" value="Sm"/>
    <property type="match status" value="1"/>
</dbReference>
<feature type="region of interest" description="Disordered" evidence="11">
    <location>
        <begin position="82"/>
        <end position="125"/>
    </location>
</feature>
<dbReference type="PROSITE" id="PS52002">
    <property type="entry name" value="SM"/>
    <property type="match status" value="1"/>
</dbReference>
<keyword evidence="5 10" id="KW-0507">mRNA processing</keyword>
<dbReference type="Pfam" id="PF01423">
    <property type="entry name" value="LSM"/>
    <property type="match status" value="1"/>
</dbReference>
<name>A0AA88LIM5_ARTSF</name>
<dbReference type="SUPFAM" id="SSF50182">
    <property type="entry name" value="Sm-like ribonucleoproteins"/>
    <property type="match status" value="1"/>
</dbReference>
<dbReference type="CDD" id="cd01724">
    <property type="entry name" value="Sm_D1"/>
    <property type="match status" value="1"/>
</dbReference>
<evidence type="ECO:0000313" key="13">
    <source>
        <dbReference type="EMBL" id="KAK2723180.1"/>
    </source>
</evidence>
<evidence type="ECO:0000256" key="2">
    <source>
        <dbReference type="ARBA" id="ARBA00004496"/>
    </source>
</evidence>
<evidence type="ECO:0000259" key="12">
    <source>
        <dbReference type="PROSITE" id="PS52002"/>
    </source>
</evidence>
<dbReference type="GO" id="GO:0005737">
    <property type="term" value="C:cytoplasm"/>
    <property type="evidence" value="ECO:0007669"/>
    <property type="project" value="UniProtKB-SubCell"/>
</dbReference>
<evidence type="ECO:0000256" key="3">
    <source>
        <dbReference type="ARBA" id="ARBA00008146"/>
    </source>
</evidence>
<comment type="function">
    <text evidence="10">Plays a role in pre-mRNA splicing as a core component of the spliceosomal U1, U2, U4 and U5 small nuclear ribonucleoproteins (snRNPs), the building blocks of the spliceosome.</text>
</comment>
<keyword evidence="9 10" id="KW-0687">Ribonucleoprotein</keyword>
<keyword evidence="7 10" id="KW-0508">mRNA splicing</keyword>
<evidence type="ECO:0000256" key="1">
    <source>
        <dbReference type="ARBA" id="ARBA00004123"/>
    </source>
</evidence>
<keyword evidence="14" id="KW-1185">Reference proteome</keyword>
<organism evidence="13 14">
    <name type="scientific">Artemia franciscana</name>
    <name type="common">Brine shrimp</name>
    <name type="synonym">Artemia sanfranciscana</name>
    <dbReference type="NCBI Taxonomy" id="6661"/>
    <lineage>
        <taxon>Eukaryota</taxon>
        <taxon>Metazoa</taxon>
        <taxon>Ecdysozoa</taxon>
        <taxon>Arthropoda</taxon>
        <taxon>Crustacea</taxon>
        <taxon>Branchiopoda</taxon>
        <taxon>Anostraca</taxon>
        <taxon>Artemiidae</taxon>
        <taxon>Artemia</taxon>
    </lineage>
</organism>
<evidence type="ECO:0000256" key="4">
    <source>
        <dbReference type="ARBA" id="ARBA00022490"/>
    </source>
</evidence>
<dbReference type="PANTHER" id="PTHR23338">
    <property type="entry name" value="SMALL NUCLEAR RIBONUCLEOPROTEIN SM"/>
    <property type="match status" value="1"/>
</dbReference>
<evidence type="ECO:0000256" key="11">
    <source>
        <dbReference type="SAM" id="MobiDB-lite"/>
    </source>
</evidence>
<dbReference type="InterPro" id="IPR010920">
    <property type="entry name" value="LSM_dom_sf"/>
</dbReference>
<evidence type="ECO:0000256" key="7">
    <source>
        <dbReference type="ARBA" id="ARBA00023187"/>
    </source>
</evidence>
<dbReference type="Gene3D" id="2.30.30.100">
    <property type="match status" value="1"/>
</dbReference>
<dbReference type="FunFam" id="2.30.30.100:FF:000016">
    <property type="entry name" value="Small nuclear ribonucleoprotein Sm D1"/>
    <property type="match status" value="1"/>
</dbReference>
<dbReference type="GO" id="GO:0003723">
    <property type="term" value="F:RNA binding"/>
    <property type="evidence" value="ECO:0007669"/>
    <property type="project" value="InterPro"/>
</dbReference>
<comment type="caution">
    <text evidence="13">The sequence shown here is derived from an EMBL/GenBank/DDBJ whole genome shotgun (WGS) entry which is preliminary data.</text>
</comment>
<feature type="compositionally biased region" description="Basic and acidic residues" evidence="11">
    <location>
        <begin position="82"/>
        <end position="96"/>
    </location>
</feature>
<dbReference type="InterPro" id="IPR001163">
    <property type="entry name" value="Sm_dom_euk/arc"/>
</dbReference>
<comment type="similarity">
    <text evidence="3 10">Belongs to the snRNP core protein family.</text>
</comment>
<evidence type="ECO:0000256" key="9">
    <source>
        <dbReference type="ARBA" id="ARBA00023274"/>
    </source>
</evidence>
<dbReference type="AlphaFoldDB" id="A0AA88LIM5"/>
<keyword evidence="6" id="KW-0747">Spliceosome</keyword>
<comment type="subcellular location">
    <subcellularLocation>
        <location evidence="2">Cytoplasm</location>
    </subcellularLocation>
    <subcellularLocation>
        <location evidence="1 10">Nucleus</location>
    </subcellularLocation>
</comment>
<dbReference type="GO" id="GO:0000387">
    <property type="term" value="P:spliceosomal snRNP assembly"/>
    <property type="evidence" value="ECO:0007669"/>
    <property type="project" value="UniProtKB-UniRule"/>
</dbReference>
<dbReference type="InterPro" id="IPR034102">
    <property type="entry name" value="Sm_D1"/>
</dbReference>
<evidence type="ECO:0000256" key="6">
    <source>
        <dbReference type="ARBA" id="ARBA00022728"/>
    </source>
</evidence>
<keyword evidence="8 10" id="KW-0539">Nucleus</keyword>
<gene>
    <name evidence="13" type="ORF">QYM36_001751</name>
</gene>
<keyword evidence="4" id="KW-0963">Cytoplasm</keyword>
<dbReference type="EMBL" id="JAVRJZ010000004">
    <property type="protein sequence ID" value="KAK2723180.1"/>
    <property type="molecule type" value="Genomic_DNA"/>
</dbReference>
<dbReference type="Proteomes" id="UP001187531">
    <property type="component" value="Unassembled WGS sequence"/>
</dbReference>
<dbReference type="InterPro" id="IPR027141">
    <property type="entry name" value="LSm4/Sm_D1/D3"/>
</dbReference>
<evidence type="ECO:0000256" key="10">
    <source>
        <dbReference type="RuleBase" id="RU365054"/>
    </source>
</evidence>
<evidence type="ECO:0000256" key="5">
    <source>
        <dbReference type="ARBA" id="ARBA00022664"/>
    </source>
</evidence>
<protein>
    <recommendedName>
        <fullName evidence="10">Small nuclear ribonucleoprotein Sm D1</fullName>
    </recommendedName>
    <alternativeName>
        <fullName evidence="10">snRNP core protein D1</fullName>
    </alternativeName>
</protein>